<feature type="transmembrane region" description="Helical" evidence="1">
    <location>
        <begin position="55"/>
        <end position="74"/>
    </location>
</feature>
<proteinExistence type="predicted"/>
<keyword evidence="1" id="KW-0472">Membrane</keyword>
<protein>
    <submittedName>
        <fullName evidence="2">Uncharacterized protein</fullName>
    </submittedName>
</protein>
<evidence type="ECO:0000313" key="3">
    <source>
        <dbReference type="Proteomes" id="UP001320603"/>
    </source>
</evidence>
<evidence type="ECO:0000256" key="1">
    <source>
        <dbReference type="SAM" id="Phobius"/>
    </source>
</evidence>
<name>A0ABZ2IK43_9BACT</name>
<dbReference type="Proteomes" id="UP001320603">
    <property type="component" value="Chromosome"/>
</dbReference>
<sequence length="126" mass="14425">MKMENKELDQLTRRLMAGTAESPSSSLNMRIMALIRRQKKPDVAFVPNMPSLANYLGWFLAYIALAAGAFYYVYSNKLDMSTIWEELTPYLSLILTASLVIPLYIAGVWWDKRQNKKAGQQEEVTQ</sequence>
<dbReference type="EMBL" id="CP146284">
    <property type="protein sequence ID" value="WWV65926.1"/>
    <property type="molecule type" value="Genomic_DNA"/>
</dbReference>
<keyword evidence="1" id="KW-1133">Transmembrane helix</keyword>
<evidence type="ECO:0000313" key="2">
    <source>
        <dbReference type="EMBL" id="WWV65926.1"/>
    </source>
</evidence>
<keyword evidence="1" id="KW-0812">Transmembrane</keyword>
<gene>
    <name evidence="2" type="ORF">NEE14_013130</name>
</gene>
<keyword evidence="3" id="KW-1185">Reference proteome</keyword>
<dbReference type="RefSeq" id="WP_251966976.1">
    <property type="nucleotide sequence ID" value="NZ_CP146284.1"/>
</dbReference>
<reference evidence="2 3" key="1">
    <citation type="submission" date="2024-02" db="EMBL/GenBank/DDBJ databases">
        <title>Whole genome sequencing of Parabacteroides sp. AD58.</title>
        <authorList>
            <person name="Chaplin A.V."/>
            <person name="Pikina A.P."/>
            <person name="Sokolova S.R."/>
            <person name="Korostin D.O."/>
            <person name="Efimov B.A."/>
        </authorList>
    </citation>
    <scope>NUCLEOTIDE SEQUENCE [LARGE SCALE GENOMIC DNA]</scope>
    <source>
        <strain evidence="2 3">AD58</strain>
    </source>
</reference>
<feature type="transmembrane region" description="Helical" evidence="1">
    <location>
        <begin position="90"/>
        <end position="110"/>
    </location>
</feature>
<organism evidence="2 3">
    <name type="scientific">Parabacteroides absconsus</name>
    <dbReference type="NCBI Taxonomy" id="2951805"/>
    <lineage>
        <taxon>Bacteria</taxon>
        <taxon>Pseudomonadati</taxon>
        <taxon>Bacteroidota</taxon>
        <taxon>Bacteroidia</taxon>
        <taxon>Bacteroidales</taxon>
        <taxon>Tannerellaceae</taxon>
        <taxon>Parabacteroides</taxon>
    </lineage>
</organism>
<accession>A0ABZ2IK43</accession>